<gene>
    <name evidence="1" type="ORF">LTS18_005984</name>
</gene>
<organism evidence="1 2">
    <name type="scientific">Coniosporium uncinatum</name>
    <dbReference type="NCBI Taxonomy" id="93489"/>
    <lineage>
        <taxon>Eukaryota</taxon>
        <taxon>Fungi</taxon>
        <taxon>Dikarya</taxon>
        <taxon>Ascomycota</taxon>
        <taxon>Pezizomycotina</taxon>
        <taxon>Dothideomycetes</taxon>
        <taxon>Dothideomycetes incertae sedis</taxon>
        <taxon>Coniosporium</taxon>
    </lineage>
</organism>
<dbReference type="Proteomes" id="UP001186974">
    <property type="component" value="Unassembled WGS sequence"/>
</dbReference>
<proteinExistence type="predicted"/>
<evidence type="ECO:0000313" key="2">
    <source>
        <dbReference type="Proteomes" id="UP001186974"/>
    </source>
</evidence>
<dbReference type="EMBL" id="JAWDJW010007780">
    <property type="protein sequence ID" value="KAK3061534.1"/>
    <property type="molecule type" value="Genomic_DNA"/>
</dbReference>
<evidence type="ECO:0000313" key="1">
    <source>
        <dbReference type="EMBL" id="KAK3061534.1"/>
    </source>
</evidence>
<keyword evidence="2" id="KW-1185">Reference proteome</keyword>
<accession>A0ACC3D427</accession>
<reference evidence="1" key="1">
    <citation type="submission" date="2024-09" db="EMBL/GenBank/DDBJ databases">
        <title>Black Yeasts Isolated from many extreme environments.</title>
        <authorList>
            <person name="Coleine C."/>
            <person name="Stajich J.E."/>
            <person name="Selbmann L."/>
        </authorList>
    </citation>
    <scope>NUCLEOTIDE SEQUENCE</scope>
    <source>
        <strain evidence="1">CCFEE 5737</strain>
    </source>
</reference>
<feature type="non-terminal residue" evidence="1">
    <location>
        <position position="119"/>
    </location>
</feature>
<protein>
    <submittedName>
        <fullName evidence="1">Uncharacterized protein</fullName>
    </submittedName>
</protein>
<name>A0ACC3D427_9PEZI</name>
<sequence length="119" mass="11899">MRASRSILACLAATAVPVLGNAQPDLLETLQLKGLLSSPDGNCGGDTGLTCDGSFFGNCCGPNGKCGSTEDVCGAGCQADFGWCSDSRGAVSKHGTCGGASGYTCTDSVFGDCCSKYGY</sequence>
<comment type="caution">
    <text evidence="1">The sequence shown here is derived from an EMBL/GenBank/DDBJ whole genome shotgun (WGS) entry which is preliminary data.</text>
</comment>